<evidence type="ECO:0000256" key="1">
    <source>
        <dbReference type="ARBA" id="ARBA00004138"/>
    </source>
</evidence>
<proteinExistence type="inferred from homology"/>
<evidence type="ECO:0000256" key="7">
    <source>
        <dbReference type="SAM" id="Coils"/>
    </source>
</evidence>
<keyword evidence="2" id="KW-0970">Cilium biogenesis/degradation</keyword>
<evidence type="ECO:0000313" key="10">
    <source>
        <dbReference type="EMBL" id="MED6266611.1"/>
    </source>
</evidence>
<evidence type="ECO:0000256" key="3">
    <source>
        <dbReference type="ARBA" id="ARBA00023054"/>
    </source>
</evidence>
<comment type="similarity">
    <text evidence="5">Belongs to the CFAP263 family.</text>
</comment>
<evidence type="ECO:0000313" key="11">
    <source>
        <dbReference type="Proteomes" id="UP001352852"/>
    </source>
</evidence>
<dbReference type="Proteomes" id="UP001352852">
    <property type="component" value="Unassembled WGS sequence"/>
</dbReference>
<name>A0ABU7CWU7_9TELE</name>
<dbReference type="EMBL" id="JAHUTJ010008365">
    <property type="protein sequence ID" value="MED6266611.1"/>
    <property type="molecule type" value="Genomic_DNA"/>
</dbReference>
<dbReference type="InterPro" id="IPR025254">
    <property type="entry name" value="CCDC113/CCDC96_CC"/>
</dbReference>
<evidence type="ECO:0000256" key="8">
    <source>
        <dbReference type="SAM" id="MobiDB-lite"/>
    </source>
</evidence>
<protein>
    <recommendedName>
        <fullName evidence="6">Cilia- and flagella-associated protein 263</fullName>
    </recommendedName>
</protein>
<dbReference type="PANTHER" id="PTHR15654">
    <property type="entry name" value="COILED-COIL DOMAIN-CONTAINING PROTEIN 113-RELATED"/>
    <property type="match status" value="1"/>
</dbReference>
<evidence type="ECO:0000256" key="5">
    <source>
        <dbReference type="ARBA" id="ARBA00044506"/>
    </source>
</evidence>
<feature type="region of interest" description="Disordered" evidence="8">
    <location>
        <begin position="54"/>
        <end position="87"/>
    </location>
</feature>
<sequence>MEDELLSIEAKEKHHKDRHKELLHNRIKELRCSNQVLLAENVMFEHFIGRLNPQDMESKAGGEGPQSRRASKMDDGGAERRQRPQSNLSEVLQLLTLEQRLYVAQRELTETQTDQEKLKTKYERITDNYKSSLKEAELRLTEIKKAKKAFERRFLKPTNHSRLEMNEPEKVLQYIEDKSKVTQLEKFNQKNQALKVQEMKLLQQLQQKKEKRKAEDEVFFQEFTEFQMDKSLNELQHNSSKVQRLLSSHKEKLQRLTLESTELSNDISKRTEILAKLEKKIQHAAKERLKAEGLNQLLRKELTDYQAPDITEYIYAKEKHKKLLQSIYHWERKVGIAEMALKTHSREWRKQRAARTPANSAEAGSRKPSRLHPISDLQQSLLLDELVETVDSHWR</sequence>
<keyword evidence="3 7" id="KW-0175">Coiled coil</keyword>
<feature type="coiled-coil region" evidence="7">
    <location>
        <begin position="108"/>
        <end position="153"/>
    </location>
</feature>
<comment type="subcellular location">
    <subcellularLocation>
        <location evidence="1">Cell projection</location>
        <location evidence="1">Cilium</location>
    </subcellularLocation>
</comment>
<dbReference type="PANTHER" id="PTHR15654:SF2">
    <property type="entry name" value="COILED-COIL DOMAIN-CONTAINING PROTEIN 113"/>
    <property type="match status" value="1"/>
</dbReference>
<evidence type="ECO:0000256" key="6">
    <source>
        <dbReference type="ARBA" id="ARBA00044798"/>
    </source>
</evidence>
<evidence type="ECO:0000256" key="4">
    <source>
        <dbReference type="ARBA" id="ARBA00023273"/>
    </source>
</evidence>
<keyword evidence="11" id="KW-1185">Reference proteome</keyword>
<feature type="region of interest" description="Disordered" evidence="8">
    <location>
        <begin position="346"/>
        <end position="371"/>
    </location>
</feature>
<evidence type="ECO:0000259" key="9">
    <source>
        <dbReference type="Pfam" id="PF13870"/>
    </source>
</evidence>
<comment type="caution">
    <text evidence="10">The sequence shown here is derived from an EMBL/GenBank/DDBJ whole genome shotgun (WGS) entry which is preliminary data.</text>
</comment>
<reference evidence="10 11" key="1">
    <citation type="submission" date="2021-06" db="EMBL/GenBank/DDBJ databases">
        <authorList>
            <person name="Palmer J.M."/>
        </authorList>
    </citation>
    <scope>NUCLEOTIDE SEQUENCE [LARGE SCALE GENOMIC DNA]</scope>
    <source>
        <strain evidence="10 11">CL_MEX2019</strain>
        <tissue evidence="10">Muscle</tissue>
    </source>
</reference>
<gene>
    <name evidence="10" type="ORF">CHARACLAT_003808</name>
</gene>
<organism evidence="10 11">
    <name type="scientific">Characodon lateralis</name>
    <dbReference type="NCBI Taxonomy" id="208331"/>
    <lineage>
        <taxon>Eukaryota</taxon>
        <taxon>Metazoa</taxon>
        <taxon>Chordata</taxon>
        <taxon>Craniata</taxon>
        <taxon>Vertebrata</taxon>
        <taxon>Euteleostomi</taxon>
        <taxon>Actinopterygii</taxon>
        <taxon>Neopterygii</taxon>
        <taxon>Teleostei</taxon>
        <taxon>Neoteleostei</taxon>
        <taxon>Acanthomorphata</taxon>
        <taxon>Ovalentaria</taxon>
        <taxon>Atherinomorphae</taxon>
        <taxon>Cyprinodontiformes</taxon>
        <taxon>Goodeidae</taxon>
        <taxon>Characodon</taxon>
    </lineage>
</organism>
<feature type="domain" description="CCDC113/CCDC96 coiled-coil" evidence="9">
    <location>
        <begin position="230"/>
        <end position="342"/>
    </location>
</feature>
<evidence type="ECO:0000256" key="2">
    <source>
        <dbReference type="ARBA" id="ARBA00022794"/>
    </source>
</evidence>
<feature type="compositionally biased region" description="Basic and acidic residues" evidence="8">
    <location>
        <begin position="71"/>
        <end position="82"/>
    </location>
</feature>
<accession>A0ABU7CWU7</accession>
<keyword evidence="4" id="KW-0966">Cell projection</keyword>
<feature type="coiled-coil region" evidence="7">
    <location>
        <begin position="184"/>
        <end position="294"/>
    </location>
</feature>
<dbReference type="InterPro" id="IPR051885">
    <property type="entry name" value="CC_CF"/>
</dbReference>
<dbReference type="Pfam" id="PF13870">
    <property type="entry name" value="CCDC113_CCDC96_CC"/>
    <property type="match status" value="1"/>
</dbReference>